<evidence type="ECO:0000313" key="2">
    <source>
        <dbReference type="Proteomes" id="UP000297777"/>
    </source>
</evidence>
<protein>
    <submittedName>
        <fullName evidence="1">Uncharacterized protein</fullName>
    </submittedName>
</protein>
<comment type="caution">
    <text evidence="1">The sequence shown here is derived from an EMBL/GenBank/DDBJ whole genome shotgun (WGS) entry which is preliminary data.</text>
</comment>
<dbReference type="AlphaFoldDB" id="A0A4Z1E5A4"/>
<gene>
    <name evidence="1" type="ORF">BTUL_0299g00030</name>
</gene>
<evidence type="ECO:0000313" key="1">
    <source>
        <dbReference type="EMBL" id="TGO07265.1"/>
    </source>
</evidence>
<reference evidence="1 2" key="1">
    <citation type="submission" date="2017-12" db="EMBL/GenBank/DDBJ databases">
        <title>Comparative genomics of Botrytis spp.</title>
        <authorList>
            <person name="Valero-Jimenez C.A."/>
            <person name="Tapia P."/>
            <person name="Veloso J."/>
            <person name="Silva-Moreno E."/>
            <person name="Staats M."/>
            <person name="Valdes J.H."/>
            <person name="Van Kan J.A.L."/>
        </authorList>
    </citation>
    <scope>NUCLEOTIDE SEQUENCE [LARGE SCALE GENOMIC DNA]</scope>
    <source>
        <strain evidence="1 2">Bt9001</strain>
    </source>
</reference>
<accession>A0A4Z1E5A4</accession>
<proteinExistence type="predicted"/>
<dbReference type="OrthoDB" id="10429603at2759"/>
<name>A0A4Z1E5A4_9HELO</name>
<dbReference type="EMBL" id="PQXH01000297">
    <property type="protein sequence ID" value="TGO07265.1"/>
    <property type="molecule type" value="Genomic_DNA"/>
</dbReference>
<organism evidence="1 2">
    <name type="scientific">Botrytis tulipae</name>
    <dbReference type="NCBI Taxonomy" id="87230"/>
    <lineage>
        <taxon>Eukaryota</taxon>
        <taxon>Fungi</taxon>
        <taxon>Dikarya</taxon>
        <taxon>Ascomycota</taxon>
        <taxon>Pezizomycotina</taxon>
        <taxon>Leotiomycetes</taxon>
        <taxon>Helotiales</taxon>
        <taxon>Sclerotiniaceae</taxon>
        <taxon>Botrytis</taxon>
    </lineage>
</organism>
<keyword evidence="2" id="KW-1185">Reference proteome</keyword>
<sequence length="113" mass="12841">MTSVHHEPDKGFDILSMEEAKWFALKDHMGDAPGYSGIVLILESIFRKCHRSKHRVLVRERKKAVMCHDKNEDDDFYAGNSAINSRMLSSQSVKSVKTDNHELIESVTHAVNS</sequence>
<dbReference type="Proteomes" id="UP000297777">
    <property type="component" value="Unassembled WGS sequence"/>
</dbReference>